<evidence type="ECO:0000259" key="2">
    <source>
        <dbReference type="Pfam" id="PF01882"/>
    </source>
</evidence>
<reference evidence="3 4" key="1">
    <citation type="submission" date="2020-07" db="EMBL/GenBank/DDBJ databases">
        <title>Sequencing the genomes of 1000 actinobacteria strains.</title>
        <authorList>
            <person name="Klenk H.-P."/>
        </authorList>
    </citation>
    <scope>NUCLEOTIDE SEQUENCE [LARGE SCALE GENOMIC DNA]</scope>
    <source>
        <strain evidence="3 4">DSM 18448</strain>
    </source>
</reference>
<feature type="domain" description="DUF58" evidence="2">
    <location>
        <begin position="245"/>
        <end position="410"/>
    </location>
</feature>
<organism evidence="3 4">
    <name type="scientific">Actinopolymorpha rutila</name>
    <dbReference type="NCBI Taxonomy" id="446787"/>
    <lineage>
        <taxon>Bacteria</taxon>
        <taxon>Bacillati</taxon>
        <taxon>Actinomycetota</taxon>
        <taxon>Actinomycetes</taxon>
        <taxon>Propionibacteriales</taxon>
        <taxon>Actinopolymorphaceae</taxon>
        <taxon>Actinopolymorpha</taxon>
    </lineage>
</organism>
<accession>A0A852Z670</accession>
<dbReference type="EMBL" id="JACBZH010000001">
    <property type="protein sequence ID" value="NYH88474.1"/>
    <property type="molecule type" value="Genomic_DNA"/>
</dbReference>
<gene>
    <name evidence="3" type="ORF">F4554_001112</name>
</gene>
<dbReference type="PANTHER" id="PTHR33608">
    <property type="entry name" value="BLL2464 PROTEIN"/>
    <property type="match status" value="1"/>
</dbReference>
<comment type="caution">
    <text evidence="3">The sequence shown here is derived from an EMBL/GenBank/DDBJ whole genome shotgun (WGS) entry which is preliminary data.</text>
</comment>
<evidence type="ECO:0000313" key="3">
    <source>
        <dbReference type="EMBL" id="NYH88474.1"/>
    </source>
</evidence>
<dbReference type="PANTHER" id="PTHR33608:SF14">
    <property type="entry name" value="POSSIBLE CONSERVED SECRETED PROTEIN"/>
    <property type="match status" value="1"/>
</dbReference>
<dbReference type="Proteomes" id="UP000579605">
    <property type="component" value="Unassembled WGS sequence"/>
</dbReference>
<keyword evidence="4" id="KW-1185">Reference proteome</keyword>
<evidence type="ECO:0000313" key="4">
    <source>
        <dbReference type="Proteomes" id="UP000579605"/>
    </source>
</evidence>
<feature type="region of interest" description="Disordered" evidence="1">
    <location>
        <begin position="85"/>
        <end position="110"/>
    </location>
</feature>
<protein>
    <submittedName>
        <fullName evidence="3">Uncharacterized protein (DUF58 family)</fullName>
    </submittedName>
</protein>
<dbReference type="AlphaFoldDB" id="A0A852Z670"/>
<dbReference type="InterPro" id="IPR002881">
    <property type="entry name" value="DUF58"/>
</dbReference>
<sequence length="474" mass="50293">MRISLSDRLPVPLRARLSTGAGGAPGWSPTPALRRALVVTLALLVAAVLTGRVDLVVLATPFAVGTSAALLRRPRGLPTVRVSAAEGADPAGPNPADGQSSADGQSPGGAGDLVEGADLHVLVDVRAADAAYDVALVQREQPPWLRDRTRARTLAAAVPADAGTRFTLTGQLARWGRYVVPPVRVRAAACDALLTCAPVTSDSVAVRVFPRTEPFAADEAMPNAAGLVGVHRSRRFGEGGELAGIRQFAPGDRLRRIDWRASLRTGELHVAQTLSDRDAELVLVLDVLHEAGRSEGIDGAPSVLDTTVRAAAGIAQHYLGRGDRVRLLEYGGRNRALRVGSGRRHFVAALEWLLAIRAGEGPHDPAAGIFARQILPQQALLVVLTPLLDQRSVALLARLARSGRTVLAVDTLPDSARPDRENPWTPVAFGLWRLERRNTVAQLLEHGVPTVTWAGAGSLDQALRDVSRRAAAPR</sequence>
<dbReference type="RefSeq" id="WP_337795887.1">
    <property type="nucleotide sequence ID" value="NZ_BAAARR010000022.1"/>
</dbReference>
<name>A0A852Z670_9ACTN</name>
<evidence type="ECO:0000256" key="1">
    <source>
        <dbReference type="SAM" id="MobiDB-lite"/>
    </source>
</evidence>
<proteinExistence type="predicted"/>
<dbReference type="Pfam" id="PF01882">
    <property type="entry name" value="DUF58"/>
    <property type="match status" value="1"/>
</dbReference>